<dbReference type="RefSeq" id="WP_189424363.1">
    <property type="nucleotide sequence ID" value="NZ_BMZE01000001.1"/>
</dbReference>
<dbReference type="PRINTS" id="PR00455">
    <property type="entry name" value="HTHTETR"/>
</dbReference>
<evidence type="ECO:0000256" key="4">
    <source>
        <dbReference type="PROSITE-ProRule" id="PRU00335"/>
    </source>
</evidence>
<dbReference type="InterPro" id="IPR001647">
    <property type="entry name" value="HTH_TetR"/>
</dbReference>
<dbReference type="EMBL" id="BMZE01000001">
    <property type="protein sequence ID" value="GHA18742.1"/>
    <property type="molecule type" value="Genomic_DNA"/>
</dbReference>
<dbReference type="InterPro" id="IPR050109">
    <property type="entry name" value="HTH-type_TetR-like_transc_reg"/>
</dbReference>
<evidence type="ECO:0000256" key="1">
    <source>
        <dbReference type="ARBA" id="ARBA00023015"/>
    </source>
</evidence>
<dbReference type="GO" id="GO:0000976">
    <property type="term" value="F:transcription cis-regulatory region binding"/>
    <property type="evidence" value="ECO:0007669"/>
    <property type="project" value="TreeGrafter"/>
</dbReference>
<feature type="DNA-binding region" description="H-T-H motif" evidence="4">
    <location>
        <begin position="29"/>
        <end position="48"/>
    </location>
</feature>
<keyword evidence="7" id="KW-1185">Reference proteome</keyword>
<keyword evidence="3" id="KW-0804">Transcription</keyword>
<dbReference type="AlphaFoldDB" id="A0A918S0K7"/>
<dbReference type="InterPro" id="IPR036271">
    <property type="entry name" value="Tet_transcr_reg_TetR-rel_C_sf"/>
</dbReference>
<feature type="domain" description="HTH tetR-type" evidence="5">
    <location>
        <begin position="6"/>
        <end position="66"/>
    </location>
</feature>
<proteinExistence type="predicted"/>
<dbReference type="Pfam" id="PF00440">
    <property type="entry name" value="TetR_N"/>
    <property type="match status" value="1"/>
</dbReference>
<keyword evidence="1" id="KW-0805">Transcription regulation</keyword>
<dbReference type="PANTHER" id="PTHR30055">
    <property type="entry name" value="HTH-TYPE TRANSCRIPTIONAL REGULATOR RUTR"/>
    <property type="match status" value="1"/>
</dbReference>
<keyword evidence="2 4" id="KW-0238">DNA-binding</keyword>
<evidence type="ECO:0000313" key="7">
    <source>
        <dbReference type="Proteomes" id="UP000646579"/>
    </source>
</evidence>
<name>A0A918S0K7_9HYPH</name>
<evidence type="ECO:0000313" key="6">
    <source>
        <dbReference type="EMBL" id="GHA18742.1"/>
    </source>
</evidence>
<reference evidence="6" key="2">
    <citation type="submission" date="2020-09" db="EMBL/GenBank/DDBJ databases">
        <authorList>
            <person name="Sun Q."/>
            <person name="Kim S."/>
        </authorList>
    </citation>
    <scope>NUCLEOTIDE SEQUENCE</scope>
    <source>
        <strain evidence="6">KCTC 32437</strain>
    </source>
</reference>
<sequence>MSSHTIDTKKKILEAAWQLLEAGGGAGVRMSDIAKAAGISRQAVYLHYPNRADLLMATTRYLDEVKNVDMRLAASRAATSGRERLDAFIEAWGNYIPEIYGVGKALMAMQDSDDEARRAWDDRMRAVRDGCAAAVSAIKADGDLADGLTSDNGTDLLWMLLSVRNWEHLRHQCGWSQKDYISGITALARNALLKPKAFASY</sequence>
<organism evidence="6 7">
    <name type="scientific">Devosia pacifica</name>
    <dbReference type="NCBI Taxonomy" id="1335967"/>
    <lineage>
        <taxon>Bacteria</taxon>
        <taxon>Pseudomonadati</taxon>
        <taxon>Pseudomonadota</taxon>
        <taxon>Alphaproteobacteria</taxon>
        <taxon>Hyphomicrobiales</taxon>
        <taxon>Devosiaceae</taxon>
        <taxon>Devosia</taxon>
    </lineage>
</organism>
<evidence type="ECO:0000259" key="5">
    <source>
        <dbReference type="PROSITE" id="PS50977"/>
    </source>
</evidence>
<dbReference type="PROSITE" id="PS50977">
    <property type="entry name" value="HTH_TETR_2"/>
    <property type="match status" value="1"/>
</dbReference>
<dbReference type="SUPFAM" id="SSF48498">
    <property type="entry name" value="Tetracyclin repressor-like, C-terminal domain"/>
    <property type="match status" value="1"/>
</dbReference>
<reference evidence="6" key="1">
    <citation type="journal article" date="2014" name="Int. J. Syst. Evol. Microbiol.">
        <title>Complete genome sequence of Corynebacterium casei LMG S-19264T (=DSM 44701T), isolated from a smear-ripened cheese.</title>
        <authorList>
            <consortium name="US DOE Joint Genome Institute (JGI-PGF)"/>
            <person name="Walter F."/>
            <person name="Albersmeier A."/>
            <person name="Kalinowski J."/>
            <person name="Ruckert C."/>
        </authorList>
    </citation>
    <scope>NUCLEOTIDE SEQUENCE</scope>
    <source>
        <strain evidence="6">KCTC 32437</strain>
    </source>
</reference>
<dbReference type="SUPFAM" id="SSF46689">
    <property type="entry name" value="Homeodomain-like"/>
    <property type="match status" value="1"/>
</dbReference>
<dbReference type="Gene3D" id="1.10.357.10">
    <property type="entry name" value="Tetracycline Repressor, domain 2"/>
    <property type="match status" value="1"/>
</dbReference>
<comment type="caution">
    <text evidence="6">The sequence shown here is derived from an EMBL/GenBank/DDBJ whole genome shotgun (WGS) entry which is preliminary data.</text>
</comment>
<evidence type="ECO:0000256" key="3">
    <source>
        <dbReference type="ARBA" id="ARBA00023163"/>
    </source>
</evidence>
<protein>
    <recommendedName>
        <fullName evidence="5">HTH tetR-type domain-containing protein</fullName>
    </recommendedName>
</protein>
<dbReference type="GO" id="GO:0003700">
    <property type="term" value="F:DNA-binding transcription factor activity"/>
    <property type="evidence" value="ECO:0007669"/>
    <property type="project" value="TreeGrafter"/>
</dbReference>
<dbReference type="PANTHER" id="PTHR30055:SF234">
    <property type="entry name" value="HTH-TYPE TRANSCRIPTIONAL REGULATOR BETI"/>
    <property type="match status" value="1"/>
</dbReference>
<dbReference type="Proteomes" id="UP000646579">
    <property type="component" value="Unassembled WGS sequence"/>
</dbReference>
<evidence type="ECO:0000256" key="2">
    <source>
        <dbReference type="ARBA" id="ARBA00023125"/>
    </source>
</evidence>
<gene>
    <name evidence="6" type="ORF">GCM10007989_12570</name>
</gene>
<dbReference type="InterPro" id="IPR009057">
    <property type="entry name" value="Homeodomain-like_sf"/>
</dbReference>
<accession>A0A918S0K7</accession>